<evidence type="ECO:0000313" key="4">
    <source>
        <dbReference type="EMBL" id="MFC4820518.1"/>
    </source>
</evidence>
<feature type="domain" description="PDZ" evidence="3">
    <location>
        <begin position="141"/>
        <end position="195"/>
    </location>
</feature>
<gene>
    <name evidence="4" type="ORF">ACFO6Q_09285</name>
</gene>
<dbReference type="InterPro" id="IPR001478">
    <property type="entry name" value="PDZ"/>
</dbReference>
<dbReference type="SMART" id="SM00228">
    <property type="entry name" value="PDZ"/>
    <property type="match status" value="1"/>
</dbReference>
<dbReference type="InterPro" id="IPR036034">
    <property type="entry name" value="PDZ_sf"/>
</dbReference>
<evidence type="ECO:0000256" key="2">
    <source>
        <dbReference type="SAM" id="SignalP"/>
    </source>
</evidence>
<dbReference type="PROSITE" id="PS51257">
    <property type="entry name" value="PROKAR_LIPOPROTEIN"/>
    <property type="match status" value="1"/>
</dbReference>
<dbReference type="EMBL" id="JBHSHD010000007">
    <property type="protein sequence ID" value="MFC4820518.1"/>
    <property type="molecule type" value="Genomic_DNA"/>
</dbReference>
<dbReference type="Pfam" id="PF13180">
    <property type="entry name" value="PDZ_2"/>
    <property type="match status" value="1"/>
</dbReference>
<dbReference type="SUPFAM" id="SSF50156">
    <property type="entry name" value="PDZ domain-like"/>
    <property type="match status" value="1"/>
</dbReference>
<dbReference type="Gene3D" id="2.30.42.10">
    <property type="match status" value="1"/>
</dbReference>
<comment type="caution">
    <text evidence="4">The sequence shown here is derived from an EMBL/GenBank/DDBJ whole genome shotgun (WGS) entry which is preliminary data.</text>
</comment>
<accession>A0ABV9QT36</accession>
<reference evidence="5" key="1">
    <citation type="journal article" date="2019" name="Int. J. Syst. Evol. Microbiol.">
        <title>The Global Catalogue of Microorganisms (GCM) 10K type strain sequencing project: providing services to taxonomists for standard genome sequencing and annotation.</title>
        <authorList>
            <consortium name="The Broad Institute Genomics Platform"/>
            <consortium name="The Broad Institute Genome Sequencing Center for Infectious Disease"/>
            <person name="Wu L."/>
            <person name="Ma J."/>
        </authorList>
    </citation>
    <scope>NUCLEOTIDE SEQUENCE [LARGE SCALE GENOMIC DNA]</scope>
    <source>
        <strain evidence="5">CCUG 30340</strain>
    </source>
</reference>
<dbReference type="RefSeq" id="WP_380020375.1">
    <property type="nucleotide sequence ID" value="NZ_JBHSHD010000007.1"/>
</dbReference>
<feature type="chain" id="PRO_5046713574" evidence="2">
    <location>
        <begin position="23"/>
        <end position="235"/>
    </location>
</feature>
<evidence type="ECO:0000259" key="3">
    <source>
        <dbReference type="PROSITE" id="PS50106"/>
    </source>
</evidence>
<dbReference type="PROSITE" id="PS50106">
    <property type="entry name" value="PDZ"/>
    <property type="match status" value="1"/>
</dbReference>
<evidence type="ECO:0000313" key="5">
    <source>
        <dbReference type="Proteomes" id="UP001595886"/>
    </source>
</evidence>
<protein>
    <submittedName>
        <fullName evidence="4">PDZ domain-containing protein</fullName>
    </submittedName>
</protein>
<feature type="region of interest" description="Disordered" evidence="1">
    <location>
        <begin position="24"/>
        <end position="45"/>
    </location>
</feature>
<keyword evidence="5" id="KW-1185">Reference proteome</keyword>
<keyword evidence="2" id="KW-0732">Signal</keyword>
<evidence type="ECO:0000256" key="1">
    <source>
        <dbReference type="SAM" id="MobiDB-lite"/>
    </source>
</evidence>
<dbReference type="Proteomes" id="UP001595886">
    <property type="component" value="Unassembled WGS sequence"/>
</dbReference>
<feature type="signal peptide" evidence="2">
    <location>
        <begin position="1"/>
        <end position="22"/>
    </location>
</feature>
<sequence>MPRLARPAALIFLVLLAGCVSAPRGPVWQTQPPPPSSPYVADPGRDDATIAEMRAAPPPAAPELASGRNPAGDQNRLAAQGFVRVGTARYSGTDADVRAEADRQGRAVGADRVLLYAPQATGATTVADWNAAFFVRFKLPFGATFRDLTAAERANLGGDGVQIGSVVGGTPASRANLLAGDFVVQVNGRPVTGRSAFQEQLKALGGRAVTLTVVRNGETLQRVVRLGVVASPSAQ</sequence>
<proteinExistence type="predicted"/>
<name>A0ABV9QT36_9GAMM</name>
<organism evidence="4 5">
    <name type="scientific">Dokdonella ginsengisoli</name>
    <dbReference type="NCBI Taxonomy" id="363846"/>
    <lineage>
        <taxon>Bacteria</taxon>
        <taxon>Pseudomonadati</taxon>
        <taxon>Pseudomonadota</taxon>
        <taxon>Gammaproteobacteria</taxon>
        <taxon>Lysobacterales</taxon>
        <taxon>Rhodanobacteraceae</taxon>
        <taxon>Dokdonella</taxon>
    </lineage>
</organism>